<evidence type="ECO:0000313" key="3">
    <source>
        <dbReference type="Proteomes" id="UP000180088"/>
    </source>
</evidence>
<dbReference type="Gene3D" id="3.55.50.10">
    <property type="entry name" value="Baseplate protein-like domains"/>
    <property type="match status" value="1"/>
</dbReference>
<dbReference type="Proteomes" id="UP000180088">
    <property type="component" value="Unassembled WGS sequence"/>
</dbReference>
<dbReference type="Gene3D" id="4.10.220.110">
    <property type="match status" value="1"/>
</dbReference>
<dbReference type="PANTHER" id="PTHR35862">
    <property type="entry name" value="FELS-2 PROPHAGE PROTEIN"/>
    <property type="match status" value="1"/>
</dbReference>
<feature type="compositionally biased region" description="Polar residues" evidence="1">
    <location>
        <begin position="249"/>
        <end position="278"/>
    </location>
</feature>
<protein>
    <submittedName>
        <fullName evidence="2">Cro/Cl family transcriptional regulator</fullName>
    </submittedName>
</protein>
<name>A0A1S1WTP2_9NEIS</name>
<dbReference type="SUPFAM" id="SSF69279">
    <property type="entry name" value="Phage tail proteins"/>
    <property type="match status" value="1"/>
</dbReference>
<dbReference type="AlphaFoldDB" id="A0A1S1WTP2"/>
<dbReference type="RefSeq" id="WP_071116980.1">
    <property type="nucleotide sequence ID" value="NZ_MKCS01000004.1"/>
</dbReference>
<sequence>MDAMSNAQAKVPHPVFQLAYGQHSITSDISPYVLSVTYTDYLSGQSDELEVELEDSDGRWIRAWYPGHGDQLTLKIGYAGEPLLPCGGFEIDEIEFAFPPTTVSIRALATGVKKLVRSRVGRAYENTTLAAIAQRIAKRNHLTLTGKVRDIRIDRVTQYQERDVAFLTRLAREFGYAFKIVGSKLVFSELADLRDGQPVMTLRPGDLISIRLRDKIKEIYQEAKLKHHNPKTKKLVVYGVKNGEVAATGHTTTTAKSGKNPSSSDSLKMSGRASSRATAQAKVQAALDQSNLEQTAGSLTLPGTPRLVAGSTFDLVDCGKLSGRYLVESARHRIDRSGGYTTDLEVKRAALAVQQGKGTAGKKPASGLKVYGIKDNQVQVVGTTPQKGKKK</sequence>
<gene>
    <name evidence="2" type="ORF">BI347_20865</name>
</gene>
<dbReference type="InterPro" id="IPR052726">
    <property type="entry name" value="Phage_Baseplate_Hub"/>
</dbReference>
<dbReference type="STRING" id="1903179.BI347_20865"/>
<dbReference type="OrthoDB" id="4070623at2"/>
<evidence type="ECO:0000256" key="1">
    <source>
        <dbReference type="SAM" id="MobiDB-lite"/>
    </source>
</evidence>
<reference evidence="2 3" key="1">
    <citation type="submission" date="2016-09" db="EMBL/GenBank/DDBJ databases">
        <title>Chromobacterium muskegensis sp. nov., an insecticidal bacterium isolated from Sphagnum bogs.</title>
        <authorList>
            <person name="Sparks M.E."/>
            <person name="Blackburn M.B."/>
            <person name="Gundersen-Rindal D.E."/>
            <person name="Mitchell A."/>
            <person name="Farrar R."/>
            <person name="Kuhar D."/>
        </authorList>
    </citation>
    <scope>NUCLEOTIDE SEQUENCE [LARGE SCALE GENOMIC DNA]</scope>
    <source>
        <strain evidence="2 3">37-2</strain>
    </source>
</reference>
<dbReference type="PANTHER" id="PTHR35862:SF1">
    <property type="entry name" value="FELS-2 PROPHAGE PROTEIN"/>
    <property type="match status" value="1"/>
</dbReference>
<accession>A0A1S1WTP2</accession>
<comment type="caution">
    <text evidence="2">The sequence shown here is derived from an EMBL/GenBank/DDBJ whole genome shotgun (WGS) entry which is preliminary data.</text>
</comment>
<evidence type="ECO:0000313" key="2">
    <source>
        <dbReference type="EMBL" id="OHX10252.1"/>
    </source>
</evidence>
<dbReference type="Gene3D" id="2.30.110.50">
    <property type="match status" value="1"/>
</dbReference>
<dbReference type="EMBL" id="MKCS01000004">
    <property type="protein sequence ID" value="OHX10252.1"/>
    <property type="molecule type" value="Genomic_DNA"/>
</dbReference>
<proteinExistence type="predicted"/>
<dbReference type="Pfam" id="PF05954">
    <property type="entry name" value="Phage_GPD"/>
    <property type="match status" value="1"/>
</dbReference>
<organism evidence="2 3">
    <name type="scientific">Chromobacterium sphagni</name>
    <dbReference type="NCBI Taxonomy" id="1903179"/>
    <lineage>
        <taxon>Bacteria</taxon>
        <taxon>Pseudomonadati</taxon>
        <taxon>Pseudomonadota</taxon>
        <taxon>Betaproteobacteria</taxon>
        <taxon>Neisseriales</taxon>
        <taxon>Chromobacteriaceae</taxon>
        <taxon>Chromobacterium</taxon>
    </lineage>
</organism>
<feature type="region of interest" description="Disordered" evidence="1">
    <location>
        <begin position="249"/>
        <end position="280"/>
    </location>
</feature>